<dbReference type="EMBL" id="HBEK01014194">
    <property type="protein sequence ID" value="CAD8397736.1"/>
    <property type="molecule type" value="Transcribed_RNA"/>
</dbReference>
<evidence type="ECO:0008006" key="3">
    <source>
        <dbReference type="Google" id="ProtNLM"/>
    </source>
</evidence>
<accession>A0A7S0BLL8</accession>
<dbReference type="Gene3D" id="3.40.50.300">
    <property type="entry name" value="P-loop containing nucleotide triphosphate hydrolases"/>
    <property type="match status" value="1"/>
</dbReference>
<dbReference type="InterPro" id="IPR027417">
    <property type="entry name" value="P-loop_NTPase"/>
</dbReference>
<dbReference type="AlphaFoldDB" id="A0A7S0BLL8"/>
<feature type="region of interest" description="Disordered" evidence="1">
    <location>
        <begin position="109"/>
        <end position="130"/>
    </location>
</feature>
<name>A0A7S0BLL8_9RHOD</name>
<feature type="compositionally biased region" description="Basic and acidic residues" evidence="1">
    <location>
        <begin position="117"/>
        <end position="130"/>
    </location>
</feature>
<evidence type="ECO:0000256" key="1">
    <source>
        <dbReference type="SAM" id="MobiDB-lite"/>
    </source>
</evidence>
<protein>
    <recommendedName>
        <fullName evidence="3">OBG-type G domain-containing protein</fullName>
    </recommendedName>
</protein>
<sequence length="130" mass="14474">MTLKSPVEELTTLFKELDEYMRGLRQSRVALIVANKLDAADEGQPKLLNLIEWLAKESIEVDVYPCSARLGRGVDEIKTVLFELLRSSGRSSKKLTGLKMLPFRPRKAAAVEGSSAGREEAHEDSMLPTE</sequence>
<dbReference type="SUPFAM" id="SSF52540">
    <property type="entry name" value="P-loop containing nucleoside triphosphate hydrolases"/>
    <property type="match status" value="1"/>
</dbReference>
<evidence type="ECO:0000313" key="2">
    <source>
        <dbReference type="EMBL" id="CAD8397736.1"/>
    </source>
</evidence>
<organism evidence="2">
    <name type="scientific">Rhodosorus marinus</name>
    <dbReference type="NCBI Taxonomy" id="101924"/>
    <lineage>
        <taxon>Eukaryota</taxon>
        <taxon>Rhodophyta</taxon>
        <taxon>Stylonematophyceae</taxon>
        <taxon>Stylonematales</taxon>
        <taxon>Stylonemataceae</taxon>
        <taxon>Rhodosorus</taxon>
    </lineage>
</organism>
<reference evidence="2" key="1">
    <citation type="submission" date="2021-01" db="EMBL/GenBank/DDBJ databases">
        <authorList>
            <person name="Corre E."/>
            <person name="Pelletier E."/>
            <person name="Niang G."/>
            <person name="Scheremetjew M."/>
            <person name="Finn R."/>
            <person name="Kale V."/>
            <person name="Holt S."/>
            <person name="Cochrane G."/>
            <person name="Meng A."/>
            <person name="Brown T."/>
            <person name="Cohen L."/>
        </authorList>
    </citation>
    <scope>NUCLEOTIDE SEQUENCE</scope>
    <source>
        <strain evidence="2">UTEX LB 2760</strain>
    </source>
</reference>
<gene>
    <name evidence="2" type="ORF">RMAR0315_LOCUS7726</name>
</gene>
<proteinExistence type="predicted"/>